<organism evidence="2 3">
    <name type="scientific">Eumeta variegata</name>
    <name type="common">Bagworm moth</name>
    <name type="synonym">Eumeta japonica</name>
    <dbReference type="NCBI Taxonomy" id="151549"/>
    <lineage>
        <taxon>Eukaryota</taxon>
        <taxon>Metazoa</taxon>
        <taxon>Ecdysozoa</taxon>
        <taxon>Arthropoda</taxon>
        <taxon>Hexapoda</taxon>
        <taxon>Insecta</taxon>
        <taxon>Pterygota</taxon>
        <taxon>Neoptera</taxon>
        <taxon>Endopterygota</taxon>
        <taxon>Lepidoptera</taxon>
        <taxon>Glossata</taxon>
        <taxon>Ditrysia</taxon>
        <taxon>Tineoidea</taxon>
        <taxon>Psychidae</taxon>
        <taxon>Oiketicinae</taxon>
        <taxon>Eumeta</taxon>
    </lineage>
</organism>
<protein>
    <submittedName>
        <fullName evidence="2">Uncharacterized protein</fullName>
    </submittedName>
</protein>
<evidence type="ECO:0000256" key="1">
    <source>
        <dbReference type="SAM" id="MobiDB-lite"/>
    </source>
</evidence>
<gene>
    <name evidence="2" type="ORF">EVAR_92915_1</name>
</gene>
<reference evidence="2 3" key="1">
    <citation type="journal article" date="2019" name="Commun. Biol.">
        <title>The bagworm genome reveals a unique fibroin gene that provides high tensile strength.</title>
        <authorList>
            <person name="Kono N."/>
            <person name="Nakamura H."/>
            <person name="Ohtoshi R."/>
            <person name="Tomita M."/>
            <person name="Numata K."/>
            <person name="Arakawa K."/>
        </authorList>
    </citation>
    <scope>NUCLEOTIDE SEQUENCE [LARGE SCALE GENOMIC DNA]</scope>
</reference>
<dbReference type="Proteomes" id="UP000299102">
    <property type="component" value="Unassembled WGS sequence"/>
</dbReference>
<evidence type="ECO:0000313" key="3">
    <source>
        <dbReference type="Proteomes" id="UP000299102"/>
    </source>
</evidence>
<feature type="region of interest" description="Disordered" evidence="1">
    <location>
        <begin position="81"/>
        <end position="106"/>
    </location>
</feature>
<keyword evidence="3" id="KW-1185">Reference proteome</keyword>
<sequence>MHKGRITPYLRPHRVTSTLSYANAPAATVMETNKLTIEKKVKATRNILGRPGNTGADPESCRRALSACNDLFAGGCAAESGVDHSDETNFSSAAQIDAYTHHNLRR</sequence>
<evidence type="ECO:0000313" key="2">
    <source>
        <dbReference type="EMBL" id="GBP11404.1"/>
    </source>
</evidence>
<name>A0A4C1TB83_EUMVA</name>
<dbReference type="AlphaFoldDB" id="A0A4C1TB83"/>
<accession>A0A4C1TB83</accession>
<dbReference type="EMBL" id="BGZK01000046">
    <property type="protein sequence ID" value="GBP11404.1"/>
    <property type="molecule type" value="Genomic_DNA"/>
</dbReference>
<proteinExistence type="predicted"/>
<comment type="caution">
    <text evidence="2">The sequence shown here is derived from an EMBL/GenBank/DDBJ whole genome shotgun (WGS) entry which is preliminary data.</text>
</comment>